<dbReference type="PANTHER" id="PTHR43570">
    <property type="entry name" value="ALDEHYDE DEHYDROGENASE"/>
    <property type="match status" value="1"/>
</dbReference>
<evidence type="ECO:0000256" key="3">
    <source>
        <dbReference type="ARBA" id="ARBA00023027"/>
    </source>
</evidence>
<dbReference type="InterPro" id="IPR012394">
    <property type="entry name" value="Aldehyde_DH_NAD(P)"/>
</dbReference>
<dbReference type="SUPFAM" id="SSF53720">
    <property type="entry name" value="ALDH-like"/>
    <property type="match status" value="1"/>
</dbReference>
<dbReference type="AlphaFoldDB" id="A0AAU7DXR7"/>
<comment type="similarity">
    <text evidence="1 4 7">Belongs to the aldehyde dehydrogenase family.</text>
</comment>
<keyword evidence="3" id="KW-0520">NAD</keyword>
<dbReference type="InterPro" id="IPR015590">
    <property type="entry name" value="Aldehyde_DH_dom"/>
</dbReference>
<dbReference type="GO" id="GO:0004029">
    <property type="term" value="F:aldehyde dehydrogenase (NAD+) activity"/>
    <property type="evidence" value="ECO:0007669"/>
    <property type="project" value="TreeGrafter"/>
</dbReference>
<evidence type="ECO:0000313" key="9">
    <source>
        <dbReference type="EMBL" id="XBH21845.1"/>
    </source>
</evidence>
<evidence type="ECO:0000256" key="2">
    <source>
        <dbReference type="ARBA" id="ARBA00023002"/>
    </source>
</evidence>
<dbReference type="InterPro" id="IPR016162">
    <property type="entry name" value="Ald_DH_N"/>
</dbReference>
<accession>A0AAU7DXR7</accession>
<keyword evidence="2 4" id="KW-0560">Oxidoreductase</keyword>
<organism evidence="9">
    <name type="scientific">Jonesiaceae bacterium BS-20</name>
    <dbReference type="NCBI Taxonomy" id="3120821"/>
    <lineage>
        <taxon>Bacteria</taxon>
        <taxon>Bacillati</taxon>
        <taxon>Actinomycetota</taxon>
        <taxon>Actinomycetes</taxon>
        <taxon>Micrococcales</taxon>
        <taxon>Jonesiaceae</taxon>
    </lineage>
</organism>
<dbReference type="GO" id="GO:0006081">
    <property type="term" value="P:aldehyde metabolic process"/>
    <property type="evidence" value="ECO:0007669"/>
    <property type="project" value="InterPro"/>
</dbReference>
<feature type="active site" evidence="5 6">
    <location>
        <position position="230"/>
    </location>
</feature>
<name>A0AAU7DXR7_9MICO</name>
<gene>
    <name evidence="9" type="ORF">V5R04_01050</name>
</gene>
<reference evidence="9" key="1">
    <citation type="submission" date="2024-02" db="EMBL/GenBank/DDBJ databases">
        <title>Tomenella chthoni gen. nov. sp. nov., a member of the family Jonesiaceae isolated from bat guano.</title>
        <authorList>
            <person name="Miller S.L."/>
            <person name="King J."/>
            <person name="Sankaranarayanan K."/>
            <person name="Lawson P.A."/>
        </authorList>
    </citation>
    <scope>NUCLEOTIDE SEQUENCE</scope>
    <source>
        <strain evidence="9">BS-20</strain>
    </source>
</reference>
<proteinExistence type="inferred from homology"/>
<feature type="active site" evidence="5">
    <location>
        <position position="264"/>
    </location>
</feature>
<dbReference type="FunFam" id="3.40.309.10:FF:000003">
    <property type="entry name" value="Aldehyde dehydrogenase"/>
    <property type="match status" value="1"/>
</dbReference>
<dbReference type="InterPro" id="IPR016161">
    <property type="entry name" value="Ald_DH/histidinol_DH"/>
</dbReference>
<dbReference type="InterPro" id="IPR016160">
    <property type="entry name" value="Ald_DH_CS_CYS"/>
</dbReference>
<evidence type="ECO:0000259" key="8">
    <source>
        <dbReference type="Pfam" id="PF00171"/>
    </source>
</evidence>
<dbReference type="FunFam" id="3.40.605.10:FF:000004">
    <property type="entry name" value="Aldehyde dehydrogenase"/>
    <property type="match status" value="1"/>
</dbReference>
<evidence type="ECO:0000256" key="7">
    <source>
        <dbReference type="RuleBase" id="RU003345"/>
    </source>
</evidence>
<dbReference type="Gene3D" id="3.40.309.10">
    <property type="entry name" value="Aldehyde Dehydrogenase, Chain A, domain 2"/>
    <property type="match status" value="1"/>
</dbReference>
<dbReference type="PANTHER" id="PTHR43570:SF16">
    <property type="entry name" value="ALDEHYDE DEHYDROGENASE TYPE III, ISOFORM Q"/>
    <property type="match status" value="1"/>
</dbReference>
<dbReference type="GO" id="GO:0005737">
    <property type="term" value="C:cytoplasm"/>
    <property type="evidence" value="ECO:0007669"/>
    <property type="project" value="TreeGrafter"/>
</dbReference>
<evidence type="ECO:0000256" key="4">
    <source>
        <dbReference type="PIRNR" id="PIRNR036492"/>
    </source>
</evidence>
<feature type="domain" description="Aldehyde dehydrogenase" evidence="8">
    <location>
        <begin position="17"/>
        <end position="450"/>
    </location>
</feature>
<dbReference type="Gene3D" id="3.40.605.10">
    <property type="entry name" value="Aldehyde Dehydrogenase, Chain A, domain 1"/>
    <property type="match status" value="1"/>
</dbReference>
<sequence>MTDSTKVTNPNALDEQTLRDTGQITQIAAAMRASFDAGVTKPLAWRLVQLDGLDRMLVENEGAFADALLADLGKDPAEAYITESSFVRAELKLIRGKLKQWLQPKMVKPSLAVLPATAYTVLEPLGAVLIIAPWNYPVQLLLAPAIGALAAGNSVVLKPSELAPATSALIARLVPLYLDPSAVAVVEGGIPQTTALLEQRWDHIFYTGNGTVARIVMTAAAKHLTPVTLELGGKSPTFVDDSADLKVAAQRIAWGKFTNAGQTCVAPDYVMATPGVAERLQPLIAEAITEMYGADPKAGPYGRIINHNHFDRLAALVANPANGKVATGGDFDRAAKYLAPTVMADVKFNAPIMEQEIFGPVLPVVTVADSKEAIAFINSGDKPLALYVFSERKEVRRAFLNQTSSGAVTFNLPLAHLAIPDLPFGGVGESGMGAYHGKRSLEIFSHEKAVVSKPTVPDTLGLVYPPYSDQQISLLRKVLG</sequence>
<dbReference type="PROSITE" id="PS00070">
    <property type="entry name" value="ALDEHYDE_DEHYDR_CYS"/>
    <property type="match status" value="1"/>
</dbReference>
<evidence type="ECO:0000256" key="1">
    <source>
        <dbReference type="ARBA" id="ARBA00009986"/>
    </source>
</evidence>
<dbReference type="Pfam" id="PF00171">
    <property type="entry name" value="Aldedh"/>
    <property type="match status" value="1"/>
</dbReference>
<dbReference type="EMBL" id="CP146203">
    <property type="protein sequence ID" value="XBH21845.1"/>
    <property type="molecule type" value="Genomic_DNA"/>
</dbReference>
<dbReference type="InterPro" id="IPR016163">
    <property type="entry name" value="Ald_DH_C"/>
</dbReference>
<protein>
    <recommendedName>
        <fullName evidence="4">Aldehyde dehydrogenase</fullName>
    </recommendedName>
</protein>
<dbReference type="PIRSF" id="PIRSF036492">
    <property type="entry name" value="ALDH"/>
    <property type="match status" value="1"/>
</dbReference>
<dbReference type="PROSITE" id="PS00687">
    <property type="entry name" value="ALDEHYDE_DEHYDR_GLU"/>
    <property type="match status" value="1"/>
</dbReference>
<evidence type="ECO:0000256" key="6">
    <source>
        <dbReference type="PROSITE-ProRule" id="PRU10007"/>
    </source>
</evidence>
<evidence type="ECO:0000256" key="5">
    <source>
        <dbReference type="PIRSR" id="PIRSR036492-1"/>
    </source>
</evidence>
<dbReference type="CDD" id="cd07087">
    <property type="entry name" value="ALDH_F3-13-14_CALDH-like"/>
    <property type="match status" value="1"/>
</dbReference>
<dbReference type="InterPro" id="IPR029510">
    <property type="entry name" value="Ald_DH_CS_GLU"/>
</dbReference>